<dbReference type="InterPro" id="IPR015424">
    <property type="entry name" value="PyrdxlP-dep_Trfase"/>
</dbReference>
<keyword evidence="8" id="KW-1185">Reference proteome</keyword>
<dbReference type="EMBL" id="MU006856">
    <property type="protein sequence ID" value="KAF2634173.1"/>
    <property type="molecule type" value="Genomic_DNA"/>
</dbReference>
<evidence type="ECO:0000256" key="3">
    <source>
        <dbReference type="ARBA" id="ARBA00022576"/>
    </source>
</evidence>
<dbReference type="Proteomes" id="UP000799753">
    <property type="component" value="Unassembled WGS sequence"/>
</dbReference>
<dbReference type="OrthoDB" id="2414662at2759"/>
<evidence type="ECO:0000256" key="4">
    <source>
        <dbReference type="ARBA" id="ARBA00022679"/>
    </source>
</evidence>
<keyword evidence="3" id="KW-0032">Aminotransferase</keyword>
<dbReference type="GO" id="GO:0030170">
    <property type="term" value="F:pyridoxal phosphate binding"/>
    <property type="evidence" value="ECO:0007669"/>
    <property type="project" value="InterPro"/>
</dbReference>
<feature type="domain" description="Aminotransferase class I/classII large" evidence="6">
    <location>
        <begin position="55"/>
        <end position="445"/>
    </location>
</feature>
<dbReference type="FunFam" id="3.40.640.10:FF:000024">
    <property type="entry name" value="Kynurenine--oxoglutarate transaminase 3"/>
    <property type="match status" value="1"/>
</dbReference>
<evidence type="ECO:0000313" key="8">
    <source>
        <dbReference type="Proteomes" id="UP000799753"/>
    </source>
</evidence>
<comment type="cofactor">
    <cofactor evidence="1">
        <name>pyridoxal 5'-phosphate</name>
        <dbReference type="ChEBI" id="CHEBI:597326"/>
    </cofactor>
</comment>
<sequence length="456" mass="49978">MSLFANEMSDAHKDSDIPSPAVIPRKIQAVANSAIADDNVWQWIHDVASSSPVQPIVNLGTGFIDHNPPTYLIEAHKAALESVDSNQYAPVPGSDALKEAIAEIYSPLYGRALNPVTEICITSGAQEGLLSSVMSFVQAGDEVILLEPVFAMYVYQVKMAGGTIRYVPLRPPKEAETKTVSGDSWTIDIEELEQAITPKTKMVYLNNPHNPLGKVFTRAELLAIGNLCVRHGLVLLSDEVYERIVFPSNSSSPQVSHTRVASLSPEIASHTLTAVSLGKLFNATGWRVGFVIGTEALMRPVIATHLVLAYSSSGPAQDACAVGLREAERSGWWETNALDVGARIGKLCGMLDDIGLTYVRPPSAWFVFVNIDNLRLPEEYTYPSLVTVEGTRDWKVCYWLVQEFGIASIPGSCFYGPENKVLGQRYLRFGACKSNEGLEMAMQRLQQLRPHIETLE</sequence>
<name>A0A6A6RGR9_9PLEO</name>
<dbReference type="AlphaFoldDB" id="A0A6A6RGR9"/>
<dbReference type="SUPFAM" id="SSF53383">
    <property type="entry name" value="PLP-dependent transferases"/>
    <property type="match status" value="1"/>
</dbReference>
<evidence type="ECO:0000256" key="2">
    <source>
        <dbReference type="ARBA" id="ARBA00007441"/>
    </source>
</evidence>
<dbReference type="GO" id="GO:0005739">
    <property type="term" value="C:mitochondrion"/>
    <property type="evidence" value="ECO:0007669"/>
    <property type="project" value="TreeGrafter"/>
</dbReference>
<dbReference type="CDD" id="cd00609">
    <property type="entry name" value="AAT_like"/>
    <property type="match status" value="1"/>
</dbReference>
<proteinExistence type="inferred from homology"/>
<dbReference type="InterPro" id="IPR015422">
    <property type="entry name" value="PyrdxlP-dep_Trfase_small"/>
</dbReference>
<keyword evidence="4" id="KW-0808">Transferase</keyword>
<dbReference type="Gene3D" id="3.90.1150.10">
    <property type="entry name" value="Aspartate Aminotransferase, domain 1"/>
    <property type="match status" value="1"/>
</dbReference>
<dbReference type="InterPro" id="IPR004839">
    <property type="entry name" value="Aminotransferase_I/II_large"/>
</dbReference>
<reference evidence="7" key="1">
    <citation type="journal article" date="2020" name="Stud. Mycol.">
        <title>101 Dothideomycetes genomes: a test case for predicting lifestyles and emergence of pathogens.</title>
        <authorList>
            <person name="Haridas S."/>
            <person name="Albert R."/>
            <person name="Binder M."/>
            <person name="Bloem J."/>
            <person name="Labutti K."/>
            <person name="Salamov A."/>
            <person name="Andreopoulos B."/>
            <person name="Baker S."/>
            <person name="Barry K."/>
            <person name="Bills G."/>
            <person name="Bluhm B."/>
            <person name="Cannon C."/>
            <person name="Castanera R."/>
            <person name="Culley D."/>
            <person name="Daum C."/>
            <person name="Ezra D."/>
            <person name="Gonzalez J."/>
            <person name="Henrissat B."/>
            <person name="Kuo A."/>
            <person name="Liang C."/>
            <person name="Lipzen A."/>
            <person name="Lutzoni F."/>
            <person name="Magnuson J."/>
            <person name="Mondo S."/>
            <person name="Nolan M."/>
            <person name="Ohm R."/>
            <person name="Pangilinan J."/>
            <person name="Park H.-J."/>
            <person name="Ramirez L."/>
            <person name="Alfaro M."/>
            <person name="Sun H."/>
            <person name="Tritt A."/>
            <person name="Yoshinaga Y."/>
            <person name="Zwiers L.-H."/>
            <person name="Turgeon B."/>
            <person name="Goodwin S."/>
            <person name="Spatafora J."/>
            <person name="Crous P."/>
            <person name="Grigoriev I."/>
        </authorList>
    </citation>
    <scope>NUCLEOTIDE SEQUENCE</scope>
    <source>
        <strain evidence="7">CBS 473.64</strain>
    </source>
</reference>
<dbReference type="GO" id="GO:0016212">
    <property type="term" value="F:kynurenine-oxoglutarate transaminase activity"/>
    <property type="evidence" value="ECO:0007669"/>
    <property type="project" value="TreeGrafter"/>
</dbReference>
<dbReference type="InterPro" id="IPR015421">
    <property type="entry name" value="PyrdxlP-dep_Trfase_major"/>
</dbReference>
<evidence type="ECO:0000313" key="7">
    <source>
        <dbReference type="EMBL" id="KAF2634173.1"/>
    </source>
</evidence>
<protein>
    <submittedName>
        <fullName evidence="7">Kynurenine aminotransferas-like protein</fullName>
    </submittedName>
</protein>
<dbReference type="InterPro" id="IPR051326">
    <property type="entry name" value="Kynurenine-oxoglutarate_AT"/>
</dbReference>
<organism evidence="7 8">
    <name type="scientific">Massarina eburnea CBS 473.64</name>
    <dbReference type="NCBI Taxonomy" id="1395130"/>
    <lineage>
        <taxon>Eukaryota</taxon>
        <taxon>Fungi</taxon>
        <taxon>Dikarya</taxon>
        <taxon>Ascomycota</taxon>
        <taxon>Pezizomycotina</taxon>
        <taxon>Dothideomycetes</taxon>
        <taxon>Pleosporomycetidae</taxon>
        <taxon>Pleosporales</taxon>
        <taxon>Massarineae</taxon>
        <taxon>Massarinaceae</taxon>
        <taxon>Massarina</taxon>
    </lineage>
</organism>
<evidence type="ECO:0000259" key="6">
    <source>
        <dbReference type="Pfam" id="PF00155"/>
    </source>
</evidence>
<gene>
    <name evidence="7" type="ORF">P280DRAFT_554777</name>
</gene>
<dbReference type="Gene3D" id="3.40.640.10">
    <property type="entry name" value="Type I PLP-dependent aspartate aminotransferase-like (Major domain)"/>
    <property type="match status" value="1"/>
</dbReference>
<dbReference type="PANTHER" id="PTHR43807">
    <property type="entry name" value="FI04487P"/>
    <property type="match status" value="1"/>
</dbReference>
<evidence type="ECO:0000256" key="5">
    <source>
        <dbReference type="ARBA" id="ARBA00022898"/>
    </source>
</evidence>
<dbReference type="PANTHER" id="PTHR43807:SF20">
    <property type="entry name" value="FI04487P"/>
    <property type="match status" value="1"/>
</dbReference>
<accession>A0A6A6RGR9</accession>
<dbReference type="InterPro" id="IPR004838">
    <property type="entry name" value="NHTrfase_class1_PyrdxlP-BS"/>
</dbReference>
<evidence type="ECO:0000256" key="1">
    <source>
        <dbReference type="ARBA" id="ARBA00001933"/>
    </source>
</evidence>
<comment type="similarity">
    <text evidence="2">Belongs to the class-I pyridoxal-phosphate-dependent aminotransferase family.</text>
</comment>
<dbReference type="Pfam" id="PF00155">
    <property type="entry name" value="Aminotran_1_2"/>
    <property type="match status" value="1"/>
</dbReference>
<keyword evidence="5" id="KW-0663">Pyridoxal phosphate</keyword>
<dbReference type="PROSITE" id="PS00105">
    <property type="entry name" value="AA_TRANSFER_CLASS_1"/>
    <property type="match status" value="1"/>
</dbReference>